<dbReference type="AlphaFoldDB" id="A0AAU8D0A4"/>
<proteinExistence type="predicted"/>
<reference evidence="2" key="1">
    <citation type="submission" date="2024-06" db="EMBL/GenBank/DDBJ databases">
        <title>Mesorhizobium karijinii sp. nov., a symbiont of the iconic Swainsona formosa from arid Australia.</title>
        <authorList>
            <person name="Hill Y.J."/>
            <person name="Watkin E.L.J."/>
            <person name="O'Hara G.W."/>
            <person name="Terpolilli J."/>
            <person name="Tye M.L."/>
            <person name="Kohlmeier M.G."/>
        </authorList>
    </citation>
    <scope>NUCLEOTIDE SEQUENCE</scope>
    <source>
        <strain evidence="2">WSM2240</strain>
        <plasmid evidence="2">pMk2240B</plasmid>
    </source>
</reference>
<dbReference type="RefSeq" id="WP_353646265.1">
    <property type="nucleotide sequence ID" value="NZ_CP159255.1"/>
</dbReference>
<dbReference type="InterPro" id="IPR049809">
    <property type="entry name" value="YehF/YfeS-like_WGR"/>
</dbReference>
<dbReference type="PROSITE" id="PS51977">
    <property type="entry name" value="WGR"/>
    <property type="match status" value="1"/>
</dbReference>
<name>A0AAU8D0A4_9HYPH</name>
<dbReference type="InterPro" id="IPR036930">
    <property type="entry name" value="WGR_dom_sf"/>
</dbReference>
<dbReference type="Pfam" id="PF05406">
    <property type="entry name" value="WGR"/>
    <property type="match status" value="1"/>
</dbReference>
<dbReference type="EMBL" id="CP159255">
    <property type="protein sequence ID" value="XCG52003.1"/>
    <property type="molecule type" value="Genomic_DNA"/>
</dbReference>
<dbReference type="SMART" id="SM00773">
    <property type="entry name" value="WGR"/>
    <property type="match status" value="1"/>
</dbReference>
<evidence type="ECO:0000313" key="2">
    <source>
        <dbReference type="EMBL" id="XCG52003.1"/>
    </source>
</evidence>
<sequence>MVEPKLQIVLQRRDCACNLARFYVLAIEPSLFGDAVLVRAWGRIGSTGRQRLDLHASAGEAGEALEAWLARKIRRGYTPVVSNVEFQPERP</sequence>
<gene>
    <name evidence="2" type="ORF">ABVK50_29535</name>
</gene>
<protein>
    <submittedName>
        <fullName evidence="2">WGR domain-containing protein</fullName>
    </submittedName>
</protein>
<dbReference type="CDD" id="cd07996">
    <property type="entry name" value="WGR_MMR_like"/>
    <property type="match status" value="1"/>
</dbReference>
<keyword evidence="2" id="KW-0614">Plasmid</keyword>
<dbReference type="SUPFAM" id="SSF142921">
    <property type="entry name" value="WGR domain-like"/>
    <property type="match status" value="1"/>
</dbReference>
<organism evidence="2">
    <name type="scientific">Mesorhizobium sp. WSM2240</name>
    <dbReference type="NCBI Taxonomy" id="3228851"/>
    <lineage>
        <taxon>Bacteria</taxon>
        <taxon>Pseudomonadati</taxon>
        <taxon>Pseudomonadota</taxon>
        <taxon>Alphaproteobacteria</taxon>
        <taxon>Hyphomicrobiales</taxon>
        <taxon>Phyllobacteriaceae</taxon>
        <taxon>Mesorhizobium</taxon>
    </lineage>
</organism>
<dbReference type="Gene3D" id="2.20.140.10">
    <property type="entry name" value="WGR domain"/>
    <property type="match status" value="1"/>
</dbReference>
<feature type="domain" description="WGR" evidence="1">
    <location>
        <begin position="1"/>
        <end position="91"/>
    </location>
</feature>
<dbReference type="InterPro" id="IPR008893">
    <property type="entry name" value="WGR_domain"/>
</dbReference>
<evidence type="ECO:0000259" key="1">
    <source>
        <dbReference type="PROSITE" id="PS51977"/>
    </source>
</evidence>
<geneLocation type="plasmid" evidence="2">
    <name>pMk2240B</name>
</geneLocation>
<accession>A0AAU8D0A4</accession>